<keyword evidence="1" id="KW-0812">Transmembrane</keyword>
<evidence type="ECO:0000313" key="2">
    <source>
        <dbReference type="EMBL" id="TWI82470.1"/>
    </source>
</evidence>
<organism evidence="2 3">
    <name type="scientific">Chitinophaga japonensis</name>
    <name type="common">Flexibacter japonensis</name>
    <dbReference type="NCBI Taxonomy" id="104662"/>
    <lineage>
        <taxon>Bacteria</taxon>
        <taxon>Pseudomonadati</taxon>
        <taxon>Bacteroidota</taxon>
        <taxon>Chitinophagia</taxon>
        <taxon>Chitinophagales</taxon>
        <taxon>Chitinophagaceae</taxon>
        <taxon>Chitinophaga</taxon>
    </lineage>
</organism>
<dbReference type="OrthoDB" id="8444443at2"/>
<accession>A0A562SP56</accession>
<proteinExistence type="predicted"/>
<feature type="transmembrane region" description="Helical" evidence="1">
    <location>
        <begin position="1762"/>
        <end position="1787"/>
    </location>
</feature>
<name>A0A562SP56_CHIJA</name>
<protein>
    <submittedName>
        <fullName evidence="2">Uncharacterized protein</fullName>
    </submittedName>
</protein>
<dbReference type="EMBL" id="VLLG01000006">
    <property type="protein sequence ID" value="TWI82470.1"/>
    <property type="molecule type" value="Genomic_DNA"/>
</dbReference>
<keyword evidence="3" id="KW-1185">Reference proteome</keyword>
<feature type="transmembrane region" description="Helical" evidence="1">
    <location>
        <begin position="1689"/>
        <end position="1709"/>
    </location>
</feature>
<evidence type="ECO:0000313" key="3">
    <source>
        <dbReference type="Proteomes" id="UP000316778"/>
    </source>
</evidence>
<keyword evidence="1" id="KW-0472">Membrane</keyword>
<dbReference type="RefSeq" id="WP_145718590.1">
    <property type="nucleotide sequence ID" value="NZ_BAAAFY010000006.1"/>
</dbReference>
<sequence>MTEPQLTALLESITGHLQAASPEQESALQQARLRIAASLLHNDDTGSEQLFANSDLYAREKISAASMNNISRIVKQTLQQQPDEGLRVFVRSVPVRNAQLSGSVPEWAAGAKAVETLGPFLNNEGREIWVDVYKVVKLVTLYMGAQPVLLFKASVGRLSPAATTSYTIVAGSVWINARLLSPAAPVNRFTGIRVKGGTLQLSLAPAMQNGKITLNPGANITLSLQPAPDEDEGAVGTSAHGSDARAAQYQLPAAWSFTWSGVAKRIVTMKVGEATCRLYGQEMSLSYQPVPNPPLTYNDLFHLVLIPWKASVPELQVSECHSPFITLSGTAGIQKSYWSLAAAVLDVNNPLEAAGNGGLFLECDEGLRAVWTNLQHEELRLTQPFIAGTPGSIVIGDLQAGIAGASQHLELWKDAGHPHRCAVDLVFPATAPFFYSSSSPQGQELLTTLCNSDFKTDRPVKVNGEVFDIRSRSSLLMLGASDARGLIYLYDDNIIADNAPATATAPPAIRPVAIALENALFTVSPVNACLLFGECDAGWQRVTKGVLFLSFYLYRYMPTLPDPYVGNLRTWDRLFRETLSHAGRAGAGPLSVLLCAVQYEPVDDETDHVKTSFHFGALPATATATVAGTPAPATATITRSARLSSARSLSGFGAVRGAVKITAASLERTAAENNAFLERLTLKPEIAALQEAEPALNPSVTGDILQQAIQQTNKGYTYSNFWDNHLVGNRLNAEPFALLDVSSNANQMGISVSGQMIIVKTGAVVPGVAAGEAAVVSSNTGFPFIVDGMEVKSPGVLVRAFTLPQIAWEPEINLTPPDRDDPLDPTSPKLAMDPEAGFMYYTDDGGPTRIWNNNTKPVALAPIPVIQSLVHEFKNNPQNFTVSAFTLPFGLKAINYVSRNFVEPQPPDINTIRPLFRENEDGTHRLEGGIQLRMTAGTFGKTDPLLGNDSSMFPGYIIQLNNLLGVTGQPTMASNLGHRVTEIFNNEFLTGVLSLSTLVKDSRGVPLERMDITGYGASIFSNWVSPSAAMAQTSQAKFDVMLGRTAHEVIQVKSILYPWGIRVVRTITVFRTATGYVFRTDSGWKAESDGKFDFSFRYKKKGVDPYTTNPADFVTEQAPYEFHPGVIKGLFNVRNIRDAPSVTEYTSTNDIPNNTDYLNGIKGQIYTNTSGSTLHEPVKCGGVYFDADVEIENVVQGHVNKRVVSKKILGYVQVAPAGKPLTPQQLKALLALQGGCIGGDLDCVVDINNSDQQMRLNRFDVNNSTDAGGNPVFVVAARGNVFLPKDGSWSMVQHNAGTGDVTPLPSNVTVPLIRTGKWKKDVVIDPAVVTSQLLRIAHPLEVLRPPGASTVNFGYLQSTATQKALFLTPAYGLGQKMLLSKTPPIFADAYRLMTGSGIFPNIGNAIDNFGKAMPMLNGLDSNSNPAVAFVTNALSDGGAQVLELLEVQAEKAGEAVIKQGMSLLQKGANGVLDKALKFDVPSFDIPLVDTEALRIYIEYKTGGKDEPPASYVDSKLNFDVDSFASDMGNQWKSRLNNLAMVVDLGDMKRLMTIKGNFDASKNKESGYEGGNAGGVGLPVPEIEFSDALQPVIDILEVLAQLSQGNYAEAMKKGLKIAMSNSGEIWEYKFEASKEIPLVRFPPTDELYNSAQTPLKLEASLGVGVYFNAALKVTTDPGQLLPTAGAFLQFHGGISVMCMSVGVGSIFALGSVDVKIACDTKVGPNLTLAFAFGVQIVVSFPVVGNASVTFMVGVEMYADKDKVVITALMLFRGNAELLGGLVCVTITIEAKGIVERSGGKTETSAQVTFALDISIFLIIDISFSKTWGEDRQIA</sequence>
<keyword evidence="1" id="KW-1133">Transmembrane helix</keyword>
<gene>
    <name evidence="2" type="ORF">LX66_5043</name>
</gene>
<dbReference type="Proteomes" id="UP000316778">
    <property type="component" value="Unassembled WGS sequence"/>
</dbReference>
<reference evidence="2 3" key="1">
    <citation type="journal article" date="2013" name="Stand. Genomic Sci.">
        <title>Genomic Encyclopedia of Type Strains, Phase I: The one thousand microbial genomes (KMG-I) project.</title>
        <authorList>
            <person name="Kyrpides N.C."/>
            <person name="Woyke T."/>
            <person name="Eisen J.A."/>
            <person name="Garrity G."/>
            <person name="Lilburn T.G."/>
            <person name="Beck B.J."/>
            <person name="Whitman W.B."/>
            <person name="Hugenholtz P."/>
            <person name="Klenk H.P."/>
        </authorList>
    </citation>
    <scope>NUCLEOTIDE SEQUENCE [LARGE SCALE GENOMIC DNA]</scope>
    <source>
        <strain evidence="2 3">DSM 13484</strain>
    </source>
</reference>
<feature type="transmembrane region" description="Helical" evidence="1">
    <location>
        <begin position="1721"/>
        <end position="1742"/>
    </location>
</feature>
<evidence type="ECO:0000256" key="1">
    <source>
        <dbReference type="SAM" id="Phobius"/>
    </source>
</evidence>
<comment type="caution">
    <text evidence="2">The sequence shown here is derived from an EMBL/GenBank/DDBJ whole genome shotgun (WGS) entry which is preliminary data.</text>
</comment>